<reference evidence="1" key="1">
    <citation type="submission" date="2021-05" db="EMBL/GenBank/DDBJ databases">
        <authorList>
            <person name="Pietrasiak N."/>
            <person name="Ward R."/>
            <person name="Stajich J.E."/>
            <person name="Kurbessoian T."/>
        </authorList>
    </citation>
    <scope>NUCLEOTIDE SEQUENCE</scope>
    <source>
        <strain evidence="1">HA4357-MV3</strain>
    </source>
</reference>
<organism evidence="1 2">
    <name type="scientific">Pelatocladus maniniholoensis HA4357-MV3</name>
    <dbReference type="NCBI Taxonomy" id="1117104"/>
    <lineage>
        <taxon>Bacteria</taxon>
        <taxon>Bacillati</taxon>
        <taxon>Cyanobacteriota</taxon>
        <taxon>Cyanophyceae</taxon>
        <taxon>Nostocales</taxon>
        <taxon>Nostocaceae</taxon>
        <taxon>Pelatocladus</taxon>
    </lineage>
</organism>
<comment type="caution">
    <text evidence="1">The sequence shown here is derived from an EMBL/GenBank/DDBJ whole genome shotgun (WGS) entry which is preliminary data.</text>
</comment>
<evidence type="ECO:0000313" key="2">
    <source>
        <dbReference type="Proteomes" id="UP000813215"/>
    </source>
</evidence>
<reference evidence="1" key="2">
    <citation type="journal article" date="2022" name="Microbiol. Resour. Announc.">
        <title>Metagenome Sequencing to Explore Phylogenomics of Terrestrial Cyanobacteria.</title>
        <authorList>
            <person name="Ward R.D."/>
            <person name="Stajich J.E."/>
            <person name="Johansen J.R."/>
            <person name="Huntemann M."/>
            <person name="Clum A."/>
            <person name="Foster B."/>
            <person name="Foster B."/>
            <person name="Roux S."/>
            <person name="Palaniappan K."/>
            <person name="Varghese N."/>
            <person name="Mukherjee S."/>
            <person name="Reddy T.B.K."/>
            <person name="Daum C."/>
            <person name="Copeland A."/>
            <person name="Chen I.A."/>
            <person name="Ivanova N.N."/>
            <person name="Kyrpides N.C."/>
            <person name="Shapiro N."/>
            <person name="Eloe-Fadrosh E.A."/>
            <person name="Pietrasiak N."/>
        </authorList>
    </citation>
    <scope>NUCLEOTIDE SEQUENCE</scope>
    <source>
        <strain evidence="1">HA4357-MV3</strain>
    </source>
</reference>
<evidence type="ECO:0000313" key="1">
    <source>
        <dbReference type="EMBL" id="MBW4433170.1"/>
    </source>
</evidence>
<protein>
    <submittedName>
        <fullName evidence="1">Uncharacterized protein</fullName>
    </submittedName>
</protein>
<name>A0A9E3LUM5_9NOST</name>
<dbReference type="AlphaFoldDB" id="A0A9E3LUM5"/>
<dbReference type="EMBL" id="JAHHHW010000099">
    <property type="protein sequence ID" value="MBW4433170.1"/>
    <property type="molecule type" value="Genomic_DNA"/>
</dbReference>
<gene>
    <name evidence="1" type="ORF">KME28_15940</name>
</gene>
<dbReference type="Proteomes" id="UP000813215">
    <property type="component" value="Unassembled WGS sequence"/>
</dbReference>
<sequence length="266" mass="30651">MQQQVKQLNQNVPTIFPIKRLVMTAGDARIGKSTTARLLIELYLESKLNLRAYYTGNRNKLYAYELLLPISKLSLTQGGADQLLIDLQQYSQFQVAITDMPGQSFEQFKNFAEEVLLWDAIASLGYRITFVHPVSYRRDCIEYLQELINYCGDKADYVVTKNLYFGDEFPYYDGSDIQKYIQDAGGGELCLGALWKGTYELVESLNMSYSEAVQNSEIDLLNRSRIFNWMAEFQQQIKNNERLFNLLGLSFPSSFCSNEQQLDIDF</sequence>
<proteinExistence type="predicted"/>
<accession>A0A9E3LUM5</accession>